<dbReference type="Proteomes" id="UP000001784">
    <property type="component" value="Chromosome"/>
</dbReference>
<dbReference type="SUPFAM" id="SSF55961">
    <property type="entry name" value="Bet v1-like"/>
    <property type="match status" value="1"/>
</dbReference>
<dbReference type="HOGENOM" id="CLU_112936_1_0_7"/>
<dbReference type="CDD" id="cd07820">
    <property type="entry name" value="SRPBCC_3"/>
    <property type="match status" value="1"/>
</dbReference>
<name>A0LKY5_SYNFM</name>
<dbReference type="STRING" id="335543.Sfum_2406"/>
<dbReference type="InParanoid" id="A0LKY5"/>
<dbReference type="InterPro" id="IPR023393">
    <property type="entry name" value="START-like_dom_sf"/>
</dbReference>
<keyword evidence="2" id="KW-1185">Reference proteome</keyword>
<accession>A0LKY5</accession>
<gene>
    <name evidence="1" type="ordered locus">Sfum_2406</name>
</gene>
<sequence length="152" mass="17667">MEHELTTSISLGLSIADAFGFFADPSNLERITPPELHFRIVTPRPITMTVGTLIDYRLRLFGVPFGWRTRISAWDPPRRFTDEQLRGPYRVWRHDHLFHEANGTTTVTDAVRYALPLWPVGEIVHPLVLAQLRRIFRFRHEAVARFLTHGLQ</sequence>
<organism evidence="1 2">
    <name type="scientific">Syntrophobacter fumaroxidans (strain DSM 10017 / MPOB)</name>
    <dbReference type="NCBI Taxonomy" id="335543"/>
    <lineage>
        <taxon>Bacteria</taxon>
        <taxon>Pseudomonadati</taxon>
        <taxon>Thermodesulfobacteriota</taxon>
        <taxon>Syntrophobacteria</taxon>
        <taxon>Syntrophobacterales</taxon>
        <taxon>Syntrophobacteraceae</taxon>
        <taxon>Syntrophobacter</taxon>
    </lineage>
</organism>
<proteinExistence type="predicted"/>
<reference evidence="1 2" key="1">
    <citation type="submission" date="2006-10" db="EMBL/GenBank/DDBJ databases">
        <title>Complete sequence of Syntrophobacter fumaroxidans MPOB.</title>
        <authorList>
            <consortium name="US DOE Joint Genome Institute"/>
            <person name="Copeland A."/>
            <person name="Lucas S."/>
            <person name="Lapidus A."/>
            <person name="Barry K."/>
            <person name="Detter J.C."/>
            <person name="Glavina del Rio T."/>
            <person name="Hammon N."/>
            <person name="Israni S."/>
            <person name="Pitluck S."/>
            <person name="Goltsman E.G."/>
            <person name="Martinez M."/>
            <person name="Schmutz J."/>
            <person name="Larimer F."/>
            <person name="Land M."/>
            <person name="Hauser L."/>
            <person name="Kyrpides N."/>
            <person name="Kim E."/>
            <person name="Boone D.R."/>
            <person name="Brockman F."/>
            <person name="Culley D."/>
            <person name="Ferry J."/>
            <person name="Gunsalus R."/>
            <person name="McInerney M.J."/>
            <person name="Morrison M."/>
            <person name="Plugge C."/>
            <person name="Rohlin L."/>
            <person name="Scholten J."/>
            <person name="Sieber J."/>
            <person name="Stams A.J.M."/>
            <person name="Worm P."/>
            <person name="Henstra A.M."/>
            <person name="Richardson P."/>
        </authorList>
    </citation>
    <scope>NUCLEOTIDE SEQUENCE [LARGE SCALE GENOMIC DNA]</scope>
    <source>
        <strain evidence="2">DSM 10017 / MPOB</strain>
    </source>
</reference>
<evidence type="ECO:0000313" key="2">
    <source>
        <dbReference type="Proteomes" id="UP000001784"/>
    </source>
</evidence>
<dbReference type="AlphaFoldDB" id="A0LKY5"/>
<dbReference type="OrthoDB" id="9801773at2"/>
<protein>
    <submittedName>
        <fullName evidence="1">Cell division inhibitor SulA</fullName>
    </submittedName>
</protein>
<dbReference type="eggNOG" id="COG4276">
    <property type="taxonomic scope" value="Bacteria"/>
</dbReference>
<dbReference type="Gene3D" id="3.30.530.20">
    <property type="match status" value="1"/>
</dbReference>
<dbReference type="RefSeq" id="WP_011699255.1">
    <property type="nucleotide sequence ID" value="NC_008554.1"/>
</dbReference>
<dbReference type="KEGG" id="sfu:Sfum_2406"/>
<evidence type="ECO:0000313" key="1">
    <source>
        <dbReference type="EMBL" id="ABK18087.1"/>
    </source>
</evidence>
<dbReference type="EMBL" id="CP000478">
    <property type="protein sequence ID" value="ABK18087.1"/>
    <property type="molecule type" value="Genomic_DNA"/>
</dbReference>